<evidence type="ECO:0000313" key="1">
    <source>
        <dbReference type="EMBL" id="KAJ3663273.1"/>
    </source>
</evidence>
<protein>
    <submittedName>
        <fullName evidence="1">Uncharacterized protein</fullName>
    </submittedName>
</protein>
<reference evidence="1" key="1">
    <citation type="journal article" date="2023" name="G3 (Bethesda)">
        <title>Whole genome assemblies of Zophobas morio and Tenebrio molitor.</title>
        <authorList>
            <person name="Kaur S."/>
            <person name="Stinson S.A."/>
            <person name="diCenzo G.C."/>
        </authorList>
    </citation>
    <scope>NUCLEOTIDE SEQUENCE</scope>
    <source>
        <strain evidence="1">QUZm001</strain>
    </source>
</reference>
<dbReference type="AlphaFoldDB" id="A0AA38IWX1"/>
<proteinExistence type="predicted"/>
<comment type="caution">
    <text evidence="1">The sequence shown here is derived from an EMBL/GenBank/DDBJ whole genome shotgun (WGS) entry which is preliminary data.</text>
</comment>
<dbReference type="EMBL" id="JALNTZ010000002">
    <property type="protein sequence ID" value="KAJ3663273.1"/>
    <property type="molecule type" value="Genomic_DNA"/>
</dbReference>
<sequence length="94" mass="10527">MDALRVTVLRLRSITLEFRRGYIERKHRGISNKPDSRFNFGFFPRILHAGIDRVSFRGMGAGAIKRGRREEEAKGWGKGIPGLGAVCGAAPLFR</sequence>
<keyword evidence="2" id="KW-1185">Reference proteome</keyword>
<evidence type="ECO:0000313" key="2">
    <source>
        <dbReference type="Proteomes" id="UP001168821"/>
    </source>
</evidence>
<name>A0AA38IWX1_9CUCU</name>
<gene>
    <name evidence="1" type="ORF">Zmor_007576</name>
</gene>
<organism evidence="1 2">
    <name type="scientific">Zophobas morio</name>
    <dbReference type="NCBI Taxonomy" id="2755281"/>
    <lineage>
        <taxon>Eukaryota</taxon>
        <taxon>Metazoa</taxon>
        <taxon>Ecdysozoa</taxon>
        <taxon>Arthropoda</taxon>
        <taxon>Hexapoda</taxon>
        <taxon>Insecta</taxon>
        <taxon>Pterygota</taxon>
        <taxon>Neoptera</taxon>
        <taxon>Endopterygota</taxon>
        <taxon>Coleoptera</taxon>
        <taxon>Polyphaga</taxon>
        <taxon>Cucujiformia</taxon>
        <taxon>Tenebrionidae</taxon>
        <taxon>Zophobas</taxon>
    </lineage>
</organism>
<dbReference type="Proteomes" id="UP001168821">
    <property type="component" value="Unassembled WGS sequence"/>
</dbReference>
<accession>A0AA38IWX1</accession>